<dbReference type="GO" id="GO:0032472">
    <property type="term" value="P:Golgi calcium ion transport"/>
    <property type="evidence" value="ECO:0007669"/>
    <property type="project" value="TreeGrafter"/>
</dbReference>
<organism evidence="7 8">
    <name type="scientific">Fragilariopsis cylindrus CCMP1102</name>
    <dbReference type="NCBI Taxonomy" id="635003"/>
    <lineage>
        <taxon>Eukaryota</taxon>
        <taxon>Sar</taxon>
        <taxon>Stramenopiles</taxon>
        <taxon>Ochrophyta</taxon>
        <taxon>Bacillariophyta</taxon>
        <taxon>Bacillariophyceae</taxon>
        <taxon>Bacillariophycidae</taxon>
        <taxon>Bacillariales</taxon>
        <taxon>Bacillariaceae</taxon>
        <taxon>Fragilariopsis</taxon>
    </lineage>
</organism>
<keyword evidence="8" id="KW-1185">Reference proteome</keyword>
<proteinExistence type="inferred from homology"/>
<dbReference type="InterPro" id="IPR001727">
    <property type="entry name" value="GDT1-like"/>
</dbReference>
<feature type="transmembrane region" description="Helical" evidence="6">
    <location>
        <begin position="172"/>
        <end position="194"/>
    </location>
</feature>
<dbReference type="PANTHER" id="PTHR12608">
    <property type="entry name" value="TRANSMEMBRANE PROTEIN HTP-1 RELATED"/>
    <property type="match status" value="1"/>
</dbReference>
<evidence type="ECO:0000256" key="2">
    <source>
        <dbReference type="ARBA" id="ARBA00009190"/>
    </source>
</evidence>
<dbReference type="PROSITE" id="PS01214">
    <property type="entry name" value="UPF0016"/>
    <property type="match status" value="1"/>
</dbReference>
<comment type="subcellular location">
    <subcellularLocation>
        <location evidence="1 6">Membrane</location>
        <topology evidence="1 6">Multi-pass membrane protein</topology>
    </subcellularLocation>
</comment>
<protein>
    <recommendedName>
        <fullName evidence="6">GDT1 family protein</fullName>
    </recommendedName>
</protein>
<reference evidence="7 8" key="1">
    <citation type="submission" date="2016-09" db="EMBL/GenBank/DDBJ databases">
        <title>Extensive genetic diversity and differential bi-allelic expression allows diatom success in the polar Southern Ocean.</title>
        <authorList>
            <consortium name="DOE Joint Genome Institute"/>
            <person name="Mock T."/>
            <person name="Otillar R.P."/>
            <person name="Strauss J."/>
            <person name="Dupont C."/>
            <person name="Frickenhaus S."/>
            <person name="Maumus F."/>
            <person name="Mcmullan M."/>
            <person name="Sanges R."/>
            <person name="Schmutz J."/>
            <person name="Toseland A."/>
            <person name="Valas R."/>
            <person name="Veluchamy A."/>
            <person name="Ward B.J."/>
            <person name="Allen A."/>
            <person name="Barry K."/>
            <person name="Falciatore A."/>
            <person name="Ferrante M."/>
            <person name="Fortunato A.E."/>
            <person name="Gloeckner G."/>
            <person name="Gruber A."/>
            <person name="Hipkin R."/>
            <person name="Janech M."/>
            <person name="Kroth P."/>
            <person name="Leese F."/>
            <person name="Lindquist E."/>
            <person name="Lyon B.R."/>
            <person name="Martin J."/>
            <person name="Mayer C."/>
            <person name="Parker M."/>
            <person name="Quesneville H."/>
            <person name="Raymond J."/>
            <person name="Uhlig C."/>
            <person name="Valentin K.U."/>
            <person name="Worden A.Z."/>
            <person name="Armbrust E.V."/>
            <person name="Bowler C."/>
            <person name="Green B."/>
            <person name="Moulton V."/>
            <person name="Van Oosterhout C."/>
            <person name="Grigoriev I."/>
        </authorList>
    </citation>
    <scope>NUCLEOTIDE SEQUENCE [LARGE SCALE GENOMIC DNA]</scope>
    <source>
        <strain evidence="7 8">CCMP1102</strain>
    </source>
</reference>
<dbReference type="PANTHER" id="PTHR12608:SF6">
    <property type="entry name" value="PROTEIN PAM71, CHLOROPLASTIC"/>
    <property type="match status" value="1"/>
</dbReference>
<dbReference type="OrthoDB" id="442680at2759"/>
<dbReference type="InterPro" id="IPR049555">
    <property type="entry name" value="GDT1-like_CS"/>
</dbReference>
<feature type="transmembrane region" description="Helical" evidence="6">
    <location>
        <begin position="79"/>
        <end position="97"/>
    </location>
</feature>
<evidence type="ECO:0000313" key="7">
    <source>
        <dbReference type="EMBL" id="OEU11457.1"/>
    </source>
</evidence>
<keyword evidence="3 6" id="KW-0812">Transmembrane</keyword>
<evidence type="ECO:0000313" key="8">
    <source>
        <dbReference type="Proteomes" id="UP000095751"/>
    </source>
</evidence>
<dbReference type="GO" id="GO:0015085">
    <property type="term" value="F:calcium ion transmembrane transporter activity"/>
    <property type="evidence" value="ECO:0007669"/>
    <property type="project" value="TreeGrafter"/>
</dbReference>
<comment type="similarity">
    <text evidence="2 6">Belongs to the GDT1 family.</text>
</comment>
<accession>A0A1E7F010</accession>
<dbReference type="InParanoid" id="A0A1E7F010"/>
<feature type="transmembrane region" description="Helical" evidence="6">
    <location>
        <begin position="39"/>
        <end position="59"/>
    </location>
</feature>
<sequence length="222" mass="22974">MAKLADTGFYQAFSLVFVSEIGDKTFFMAGLLAMKTSRVISFIGSMGALFVMTLISVIIGQTFHAVPAGLLGGESSFLGSLPLDDIAAVIAFAFFGFKTISDALNLEDGESVMDEELADAEEEVENSDTTKQGTQIARILSIFGLVFAAEFGDRSFLSTIALSAAQNPVSVAAGAIAAHAAATGIAVSGGAVVARYLSEKVIGLIGGTLFIVFAVTTAFGIF</sequence>
<evidence type="ECO:0000256" key="1">
    <source>
        <dbReference type="ARBA" id="ARBA00004141"/>
    </source>
</evidence>
<feature type="transmembrane region" description="Helical" evidence="6">
    <location>
        <begin position="136"/>
        <end position="152"/>
    </location>
</feature>
<keyword evidence="4 6" id="KW-1133">Transmembrane helix</keyword>
<dbReference type="AlphaFoldDB" id="A0A1E7F010"/>
<gene>
    <name evidence="7" type="ORF">FRACYDRAFT_227895</name>
</gene>
<dbReference type="GO" id="GO:0032468">
    <property type="term" value="P:Golgi calcium ion homeostasis"/>
    <property type="evidence" value="ECO:0007669"/>
    <property type="project" value="TreeGrafter"/>
</dbReference>
<evidence type="ECO:0000256" key="3">
    <source>
        <dbReference type="ARBA" id="ARBA00022692"/>
    </source>
</evidence>
<keyword evidence="5 6" id="KW-0472">Membrane</keyword>
<dbReference type="Pfam" id="PF01169">
    <property type="entry name" value="GDT1"/>
    <property type="match status" value="2"/>
</dbReference>
<evidence type="ECO:0000256" key="4">
    <source>
        <dbReference type="ARBA" id="ARBA00022989"/>
    </source>
</evidence>
<evidence type="ECO:0000256" key="5">
    <source>
        <dbReference type="ARBA" id="ARBA00023136"/>
    </source>
</evidence>
<feature type="transmembrane region" description="Helical" evidence="6">
    <location>
        <begin position="201"/>
        <end position="221"/>
    </location>
</feature>
<dbReference type="KEGG" id="fcy:FRACYDRAFT_227895"/>
<dbReference type="GO" id="GO:0005794">
    <property type="term" value="C:Golgi apparatus"/>
    <property type="evidence" value="ECO:0007669"/>
    <property type="project" value="TreeGrafter"/>
</dbReference>
<name>A0A1E7F010_9STRA</name>
<dbReference type="GO" id="GO:0005384">
    <property type="term" value="F:manganese ion transmembrane transporter activity"/>
    <property type="evidence" value="ECO:0007669"/>
    <property type="project" value="TreeGrafter"/>
</dbReference>
<dbReference type="EMBL" id="KV784367">
    <property type="protein sequence ID" value="OEU11457.1"/>
    <property type="molecule type" value="Genomic_DNA"/>
</dbReference>
<dbReference type="Proteomes" id="UP000095751">
    <property type="component" value="Unassembled WGS sequence"/>
</dbReference>
<dbReference type="GO" id="GO:0016020">
    <property type="term" value="C:membrane"/>
    <property type="evidence" value="ECO:0007669"/>
    <property type="project" value="UniProtKB-SubCell"/>
</dbReference>
<evidence type="ECO:0000256" key="6">
    <source>
        <dbReference type="RuleBase" id="RU365102"/>
    </source>
</evidence>